<evidence type="ECO:0000313" key="2">
    <source>
        <dbReference type="Proteomes" id="UP000620133"/>
    </source>
</evidence>
<dbReference type="AlphaFoldDB" id="A0A7U9TJG7"/>
<evidence type="ECO:0000313" key="1">
    <source>
        <dbReference type="EMBL" id="BCR36200.1"/>
    </source>
</evidence>
<keyword evidence="2" id="KW-1185">Reference proteome</keyword>
<dbReference type="EMBL" id="AP024412">
    <property type="protein sequence ID" value="BCR36200.1"/>
    <property type="molecule type" value="Genomic_DNA"/>
</dbReference>
<proteinExistence type="predicted"/>
<gene>
    <name evidence="1" type="ORF">MPAN_010930</name>
</gene>
<protein>
    <recommendedName>
        <fullName evidence="3">DUF998 domain-containing protein</fullName>
    </recommendedName>
</protein>
<dbReference type="KEGG" id="manr:MPAN_010930"/>
<reference evidence="1" key="1">
    <citation type="submission" date="2021-01" db="EMBL/GenBank/DDBJ databases">
        <title>Draft genome sequence of Acholeplasmataceae bacterium strain Mahy22.</title>
        <authorList>
            <person name="Watanabe M."/>
            <person name="Kojima H."/>
            <person name="Fukui M."/>
        </authorList>
    </citation>
    <scope>NUCLEOTIDE SEQUENCE</scope>
    <source>
        <strain evidence="1">Mahy22</strain>
    </source>
</reference>
<dbReference type="Proteomes" id="UP000620133">
    <property type="component" value="Chromosome"/>
</dbReference>
<name>A0A7U9TJG7_9MOLU</name>
<sequence>MNKRVYNSTFGKIVRTLGFLLVLVSSLYISTYLIIQNDTLPFVSSLLPFAQQLEGIIDTLPAFIADYIGLFLVVGLILLTWAIRKGIILRVLITVVLLFGYLESAINSSSSLVPITLTNPSWMSTVLNLVDSFYISIIGLSEFVIPGVMVAAPMFLWALFANKKPGRFSVLMMRLGSIALFLAILSLVLGDLFLTTLALQNWYMTVQIALYMVTYLLFVVGGVFGFIGFSRK</sequence>
<dbReference type="RefSeq" id="WP_176240131.1">
    <property type="nucleotide sequence ID" value="NZ_AP024412.1"/>
</dbReference>
<evidence type="ECO:0008006" key="3">
    <source>
        <dbReference type="Google" id="ProtNLM"/>
    </source>
</evidence>
<organism evidence="1 2">
    <name type="scientific">Mariniplasma anaerobium</name>
    <dbReference type="NCBI Taxonomy" id="2735436"/>
    <lineage>
        <taxon>Bacteria</taxon>
        <taxon>Bacillati</taxon>
        <taxon>Mycoplasmatota</taxon>
        <taxon>Mollicutes</taxon>
        <taxon>Acholeplasmatales</taxon>
        <taxon>Acholeplasmataceae</taxon>
        <taxon>Mariniplasma</taxon>
    </lineage>
</organism>
<accession>A0A7U9TJG7</accession>